<evidence type="ECO:0000313" key="2">
    <source>
        <dbReference type="EMBL" id="ORA11206.1"/>
    </source>
</evidence>
<evidence type="ECO:0000313" key="3">
    <source>
        <dbReference type="Proteomes" id="UP000192284"/>
    </source>
</evidence>
<dbReference type="PANTHER" id="PTHR45527:SF1">
    <property type="entry name" value="FATTY ACID SYNTHASE"/>
    <property type="match status" value="1"/>
</dbReference>
<keyword evidence="3" id="KW-1185">Reference proteome</keyword>
<dbReference type="Proteomes" id="UP000192284">
    <property type="component" value="Unassembled WGS sequence"/>
</dbReference>
<dbReference type="GO" id="GO:0003824">
    <property type="term" value="F:catalytic activity"/>
    <property type="evidence" value="ECO:0007669"/>
    <property type="project" value="InterPro"/>
</dbReference>
<protein>
    <recommendedName>
        <fullName evidence="1">Condensation domain-containing protein</fullName>
    </recommendedName>
</protein>
<dbReference type="EMBL" id="MVHE01000083">
    <property type="protein sequence ID" value="ORA11206.1"/>
    <property type="molecule type" value="Genomic_DNA"/>
</dbReference>
<dbReference type="Gene3D" id="3.30.559.30">
    <property type="entry name" value="Nonribosomal peptide synthetase, condensation domain"/>
    <property type="match status" value="1"/>
</dbReference>
<comment type="caution">
    <text evidence="2">The sequence shown here is derived from an EMBL/GenBank/DDBJ whole genome shotgun (WGS) entry which is preliminary data.</text>
</comment>
<proteinExistence type="predicted"/>
<feature type="non-terminal residue" evidence="2">
    <location>
        <position position="445"/>
    </location>
</feature>
<dbReference type="PANTHER" id="PTHR45527">
    <property type="entry name" value="NONRIBOSOMAL PEPTIDE SYNTHETASE"/>
    <property type="match status" value="1"/>
</dbReference>
<dbReference type="GO" id="GO:0043041">
    <property type="term" value="P:amino acid activation for nonribosomal peptide biosynthetic process"/>
    <property type="evidence" value="ECO:0007669"/>
    <property type="project" value="TreeGrafter"/>
</dbReference>
<dbReference type="GO" id="GO:0044550">
    <property type="term" value="P:secondary metabolite biosynthetic process"/>
    <property type="evidence" value="ECO:0007669"/>
    <property type="project" value="TreeGrafter"/>
</dbReference>
<gene>
    <name evidence="2" type="ORF">BST12_25940</name>
</gene>
<dbReference type="GO" id="GO:0008610">
    <property type="term" value="P:lipid biosynthetic process"/>
    <property type="evidence" value="ECO:0007669"/>
    <property type="project" value="UniProtKB-ARBA"/>
</dbReference>
<feature type="domain" description="Condensation" evidence="1">
    <location>
        <begin position="5"/>
        <end position="440"/>
    </location>
</feature>
<dbReference type="InterPro" id="IPR023213">
    <property type="entry name" value="CAT-like_dom_sf"/>
</dbReference>
<dbReference type="Gene3D" id="3.30.559.10">
    <property type="entry name" value="Chloramphenicol acetyltransferase-like domain"/>
    <property type="match status" value="1"/>
</dbReference>
<reference evidence="2 3" key="1">
    <citation type="submission" date="2017-02" db="EMBL/GenBank/DDBJ databases">
        <title>The new phylogeny of genus Mycobacterium.</title>
        <authorList>
            <person name="Tortoli E."/>
            <person name="Trovato A."/>
            <person name="Cirillo D.M."/>
        </authorList>
    </citation>
    <scope>NUCLEOTIDE SEQUENCE [LARGE SCALE GENOMIC DNA]</scope>
    <source>
        <strain evidence="2 3">DSM 45057</strain>
    </source>
</reference>
<dbReference type="SUPFAM" id="SSF52777">
    <property type="entry name" value="CoA-dependent acyltransferases"/>
    <property type="match status" value="2"/>
</dbReference>
<dbReference type="GO" id="GO:0005737">
    <property type="term" value="C:cytoplasm"/>
    <property type="evidence" value="ECO:0007669"/>
    <property type="project" value="TreeGrafter"/>
</dbReference>
<dbReference type="GO" id="GO:0031177">
    <property type="term" value="F:phosphopantetheine binding"/>
    <property type="evidence" value="ECO:0007669"/>
    <property type="project" value="TreeGrafter"/>
</dbReference>
<evidence type="ECO:0000259" key="1">
    <source>
        <dbReference type="Pfam" id="PF00668"/>
    </source>
</evidence>
<dbReference type="Pfam" id="PF00668">
    <property type="entry name" value="Condensation"/>
    <property type="match status" value="1"/>
</dbReference>
<accession>A0A1W9ZBK9</accession>
<sequence>MELHEHALPLTRGQVDIWLSQETAGSRTDWQVGWFVPIRGLVDPDVLDRGIRQVVVEAEALRVNFCEVDGQVFQKAIDDPSLELARHDLRHSQNPVHDAYRLALAIQRTPLWPGPLYKFVLYQTRSDEFHLFICSHHIVLDGFGTVLITKRIAEVYSALISGKPVPAAAFGSLRDLVDYESDYEESGEYLEDRAYWCENLPAENASGYQLPQVANRPDSYVASTPIQFDPAVVNRVDEFCEVVGVRRASVITAACALLVREWCAGGSEVALDFPVSRRVGAQSKTFPAMVSGFVSLSLRALPSSTVAAFCEHVETQIGDALRHQRFPVHVLENNSGPRGTGQGAARVAVNFIPSVTVPPFGNAPASIVYTSFGRVNHFGLYFVKDGDQLFLVTAGAGRPFSDFDVSDLAQRLQRLLLAMVEDPQAWLSSVEVVDEVEGARLDVLG</sequence>
<organism evidence="2 3">
    <name type="scientific">Mycobacterium angelicum</name>
    <dbReference type="NCBI Taxonomy" id="470074"/>
    <lineage>
        <taxon>Bacteria</taxon>
        <taxon>Bacillati</taxon>
        <taxon>Actinomycetota</taxon>
        <taxon>Actinomycetes</taxon>
        <taxon>Mycobacteriales</taxon>
        <taxon>Mycobacteriaceae</taxon>
        <taxon>Mycobacterium</taxon>
    </lineage>
</organism>
<name>A0A1W9ZBK9_MYCAN</name>
<dbReference type="AlphaFoldDB" id="A0A1W9ZBK9"/>
<dbReference type="InterPro" id="IPR001242">
    <property type="entry name" value="Condensation_dom"/>
</dbReference>
<dbReference type="RefSeq" id="WP_245850584.1">
    <property type="nucleotide sequence ID" value="NZ_MVHE01000083.1"/>
</dbReference>